<evidence type="ECO:0000313" key="15">
    <source>
        <dbReference type="Proteomes" id="UP000719916"/>
    </source>
</evidence>
<evidence type="ECO:0000256" key="5">
    <source>
        <dbReference type="ARBA" id="ARBA00022692"/>
    </source>
</evidence>
<evidence type="ECO:0000256" key="8">
    <source>
        <dbReference type="RuleBase" id="RU363032"/>
    </source>
</evidence>
<evidence type="ECO:0000313" key="14">
    <source>
        <dbReference type="Proteomes" id="UP000315200"/>
    </source>
</evidence>
<evidence type="ECO:0000256" key="2">
    <source>
        <dbReference type="ARBA" id="ARBA00022448"/>
    </source>
</evidence>
<accession>A0A1I0D8Z0</accession>
<keyword evidence="2 8" id="KW-0813">Transport</keyword>
<dbReference type="EMBL" id="FOIO01000004">
    <property type="protein sequence ID" value="SET28721.1"/>
    <property type="molecule type" value="Genomic_DNA"/>
</dbReference>
<dbReference type="Proteomes" id="UP000182121">
    <property type="component" value="Unassembled WGS sequence"/>
</dbReference>
<dbReference type="Proteomes" id="UP000719916">
    <property type="component" value="Unassembled WGS sequence"/>
</dbReference>
<feature type="transmembrane region" description="Helical" evidence="8">
    <location>
        <begin position="289"/>
        <end position="307"/>
    </location>
</feature>
<reference evidence="11 15" key="3">
    <citation type="journal article" date="2020" name="Cell Host Microbe">
        <title>Functional and Genomic Variation between Human-Derived Isolates of Lachnospiraceae Reveals Inter- and Intra-Species Diversity.</title>
        <authorList>
            <person name="Sorbara M.T."/>
            <person name="Littmann E.R."/>
            <person name="Fontana E."/>
            <person name="Moody T.U."/>
            <person name="Kohout C.E."/>
            <person name="Gjonbalaj M."/>
            <person name="Eaton V."/>
            <person name="Seok R."/>
            <person name="Leiner I.M."/>
            <person name="Pamer E.G."/>
        </authorList>
    </citation>
    <scope>NUCLEOTIDE SEQUENCE [LARGE SCALE GENOMIC DNA]</scope>
    <source>
        <strain evidence="11 15">MSK.2.26</strain>
    </source>
</reference>
<evidence type="ECO:0000313" key="10">
    <source>
        <dbReference type="EMBL" id="GEA39074.1"/>
    </source>
</evidence>
<dbReference type="InterPro" id="IPR000515">
    <property type="entry name" value="MetI-like"/>
</dbReference>
<evidence type="ECO:0000313" key="13">
    <source>
        <dbReference type="Proteomes" id="UP000182121"/>
    </source>
</evidence>
<feature type="transmembrane region" description="Helical" evidence="8">
    <location>
        <begin position="105"/>
        <end position="127"/>
    </location>
</feature>
<dbReference type="InterPro" id="IPR035906">
    <property type="entry name" value="MetI-like_sf"/>
</dbReference>
<evidence type="ECO:0000256" key="4">
    <source>
        <dbReference type="ARBA" id="ARBA00022519"/>
    </source>
</evidence>
<dbReference type="EMBL" id="BJLB01000001">
    <property type="protein sequence ID" value="GEA39074.1"/>
    <property type="molecule type" value="Genomic_DNA"/>
</dbReference>
<dbReference type="SUPFAM" id="SSF161098">
    <property type="entry name" value="MetI-like"/>
    <property type="match status" value="2"/>
</dbReference>
<feature type="transmembrane region" description="Helical" evidence="8">
    <location>
        <begin position="139"/>
        <end position="159"/>
    </location>
</feature>
<evidence type="ECO:0000313" key="11">
    <source>
        <dbReference type="EMBL" id="NSJ43452.1"/>
    </source>
</evidence>
<comment type="caution">
    <text evidence="12">The sequence shown here is derived from an EMBL/GenBank/DDBJ whole genome shotgun (WGS) entry which is preliminary data.</text>
</comment>
<protein>
    <submittedName>
        <fullName evidence="10 11">ABC transporter permease</fullName>
    </submittedName>
    <submittedName>
        <fullName evidence="12">Iron(III) transport system permease protein</fullName>
    </submittedName>
</protein>
<reference evidence="11" key="4">
    <citation type="submission" date="2020-02" db="EMBL/GenBank/DDBJ databases">
        <authorList>
            <person name="Littmann E."/>
            <person name="Sorbara M."/>
        </authorList>
    </citation>
    <scope>NUCLEOTIDE SEQUENCE</scope>
    <source>
        <strain evidence="11">MSK.2.26</strain>
    </source>
</reference>
<keyword evidence="4" id="KW-0997">Cell inner membrane</keyword>
<proteinExistence type="inferred from homology"/>
<comment type="subcellular location">
    <subcellularLocation>
        <location evidence="1">Cell inner membrane</location>
        <topology evidence="1">Multi-pass membrane protein</topology>
    </subcellularLocation>
    <subcellularLocation>
        <location evidence="8">Cell membrane</location>
        <topology evidence="8">Multi-pass membrane protein</topology>
    </subcellularLocation>
</comment>
<keyword evidence="3" id="KW-1003">Cell membrane</keyword>
<feature type="domain" description="ABC transmembrane type-1" evidence="9">
    <location>
        <begin position="406"/>
        <end position="609"/>
    </location>
</feature>
<dbReference type="GO" id="GO:0005886">
    <property type="term" value="C:plasma membrane"/>
    <property type="evidence" value="ECO:0007669"/>
    <property type="project" value="UniProtKB-SubCell"/>
</dbReference>
<keyword evidence="6 8" id="KW-1133">Transmembrane helix</keyword>
<dbReference type="Gene3D" id="1.10.3720.10">
    <property type="entry name" value="MetI-like"/>
    <property type="match status" value="2"/>
</dbReference>
<evidence type="ECO:0000256" key="3">
    <source>
        <dbReference type="ARBA" id="ARBA00022475"/>
    </source>
</evidence>
<reference evidence="12 13" key="1">
    <citation type="submission" date="2016-10" db="EMBL/GenBank/DDBJ databases">
        <authorList>
            <person name="Varghese N."/>
            <person name="Submissions S."/>
        </authorList>
    </citation>
    <scope>NUCLEOTIDE SEQUENCE [LARGE SCALE GENOMIC DNA]</scope>
    <source>
        <strain evidence="12 13">NLAE-zl-C196</strain>
    </source>
</reference>
<feature type="transmembrane region" description="Helical" evidence="8">
    <location>
        <begin position="231"/>
        <end position="252"/>
    </location>
</feature>
<reference evidence="10 14" key="2">
    <citation type="submission" date="2019-06" db="EMBL/GenBank/DDBJ databases">
        <title>Draft genome sequence of [Clostridium] clostridioforme NBRC 113352.</title>
        <authorList>
            <person name="Miura T."/>
            <person name="Furukawa M."/>
            <person name="Shimamura M."/>
            <person name="Ohyama Y."/>
            <person name="Yamazoe A."/>
            <person name="Kawasaki H."/>
        </authorList>
    </citation>
    <scope>NUCLEOTIDE SEQUENCE [LARGE SCALE GENOMIC DNA]</scope>
    <source>
        <strain evidence="10 14">NBRC 113352</strain>
    </source>
</reference>
<dbReference type="CDD" id="cd06261">
    <property type="entry name" value="TM_PBP2"/>
    <property type="match status" value="2"/>
</dbReference>
<feature type="transmembrane region" description="Helical" evidence="8">
    <location>
        <begin position="410"/>
        <end position="430"/>
    </location>
</feature>
<dbReference type="EMBL" id="JAAISW010000008">
    <property type="protein sequence ID" value="NSJ43452.1"/>
    <property type="molecule type" value="Genomic_DNA"/>
</dbReference>
<keyword evidence="5 8" id="KW-0812">Transmembrane</keyword>
<evidence type="ECO:0000313" key="12">
    <source>
        <dbReference type="EMBL" id="SET28721.1"/>
    </source>
</evidence>
<evidence type="ECO:0000256" key="7">
    <source>
        <dbReference type="ARBA" id="ARBA00023136"/>
    </source>
</evidence>
<dbReference type="PROSITE" id="PS50928">
    <property type="entry name" value="ABC_TM1"/>
    <property type="match status" value="2"/>
</dbReference>
<sequence length="621" mass="68590">MQTDTKAGAEGGVREFSRKRRLMNQAGSIVMNPYNIMVVISVIFMVYLILIPLGQMIIQTLTLAGADAARVDGGREGMFTLYYWKRVLTSSISRKMLWTPLKNSLLISVCTAAFGITLGSLLAWLMVRSDLPYKKFFSLALIIPYMIPSWCKSMAWLTIFKNERVGGAQGLLGFLGIQTPDWLAYGPFAIIVVLVIHYYAYAYLLVSSALSSISSELEEMGEILGASKARILTKITFPLVMPAILSAVIMTFSKAMGTFGVPSVLGLKIGYYTVSTTMYNSIQNGQNRVAFAISLILIAIASFSVFLNQKAIGSRKSFSTIGGKGSRSNPIRLGKWRPVIVGILIAFIAVAVVFPVVILLYQSFMLEPGNYSLSNFTLHYWTGGSVPTIDQGEPGIFRNPQFMKYVVNTIKLVVLTSLFATVFGQLIGYINSRGRKLFSGKLVEQLVFIPYLIPSIAFGAMYLALFATAKKIEMMGYRITLVPSLYGTFALLVLIAVVKNMPFASRAGTSNMLQISTELEEAAQVENAGFPRRFFKIVFPLSKGGMISGFMLVFISIMKELDLIVILMTPSQQTLPYMAYAYSAENLIQLSSAVTIVMFVLVFFVYWFANTFTDADITKGF</sequence>
<feature type="transmembrane region" description="Helical" evidence="8">
    <location>
        <begin position="29"/>
        <end position="51"/>
    </location>
</feature>
<dbReference type="RefSeq" id="WP_002585994.1">
    <property type="nucleotide sequence ID" value="NZ_AP031445.1"/>
</dbReference>
<dbReference type="PANTHER" id="PTHR43357:SF4">
    <property type="entry name" value="INNER MEMBRANE ABC TRANSPORTER PERMEASE PROTEIN YDCV"/>
    <property type="match status" value="1"/>
</dbReference>
<comment type="similarity">
    <text evidence="8">Belongs to the binding-protein-dependent transport system permease family.</text>
</comment>
<evidence type="ECO:0000259" key="9">
    <source>
        <dbReference type="PROSITE" id="PS50928"/>
    </source>
</evidence>
<dbReference type="PANTHER" id="PTHR43357">
    <property type="entry name" value="INNER MEMBRANE ABC TRANSPORTER PERMEASE PROTEIN YDCV"/>
    <property type="match status" value="1"/>
</dbReference>
<dbReference type="AlphaFoldDB" id="A0A1I0D8Z0"/>
<feature type="transmembrane region" description="Helical" evidence="8">
    <location>
        <begin position="587"/>
        <end position="609"/>
    </location>
</feature>
<feature type="transmembrane region" description="Helical" evidence="8">
    <location>
        <begin position="477"/>
        <end position="498"/>
    </location>
</feature>
<dbReference type="GO" id="GO:0055085">
    <property type="term" value="P:transmembrane transport"/>
    <property type="evidence" value="ECO:0007669"/>
    <property type="project" value="InterPro"/>
</dbReference>
<evidence type="ECO:0000256" key="6">
    <source>
        <dbReference type="ARBA" id="ARBA00022989"/>
    </source>
</evidence>
<evidence type="ECO:0000256" key="1">
    <source>
        <dbReference type="ARBA" id="ARBA00004429"/>
    </source>
</evidence>
<feature type="transmembrane region" description="Helical" evidence="8">
    <location>
        <begin position="339"/>
        <end position="361"/>
    </location>
</feature>
<feature type="transmembrane region" description="Helical" evidence="8">
    <location>
        <begin position="546"/>
        <end position="567"/>
    </location>
</feature>
<feature type="transmembrane region" description="Helical" evidence="8">
    <location>
        <begin position="182"/>
        <end position="210"/>
    </location>
</feature>
<keyword evidence="7 8" id="KW-0472">Membrane</keyword>
<dbReference type="Pfam" id="PF00528">
    <property type="entry name" value="BPD_transp_1"/>
    <property type="match status" value="2"/>
</dbReference>
<name>A0A1I0D8Z0_9FIRM</name>
<organism evidence="12 13">
    <name type="scientific">Enterocloster clostridioformis</name>
    <dbReference type="NCBI Taxonomy" id="1531"/>
    <lineage>
        <taxon>Bacteria</taxon>
        <taxon>Bacillati</taxon>
        <taxon>Bacillota</taxon>
        <taxon>Clostridia</taxon>
        <taxon>Lachnospirales</taxon>
        <taxon>Lachnospiraceae</taxon>
        <taxon>Enterocloster</taxon>
    </lineage>
</organism>
<gene>
    <name evidence="10" type="ORF">Ccl03g_47870</name>
    <name evidence="11" type="ORF">G5B26_07620</name>
    <name evidence="12" type="ORF">SAMN05216521_1004101</name>
</gene>
<dbReference type="Proteomes" id="UP000315200">
    <property type="component" value="Unassembled WGS sequence"/>
</dbReference>
<feature type="domain" description="ABC transmembrane type-1" evidence="9">
    <location>
        <begin position="101"/>
        <end position="308"/>
    </location>
</feature>
<feature type="transmembrane region" description="Helical" evidence="8">
    <location>
        <begin position="442"/>
        <end position="465"/>
    </location>
</feature>